<accession>A0A3S2Y875</accession>
<gene>
    <name evidence="2" type="ORF">EOE18_07095</name>
</gene>
<evidence type="ECO:0000256" key="1">
    <source>
        <dbReference type="ARBA" id="ARBA00006484"/>
    </source>
</evidence>
<dbReference type="Gene3D" id="3.40.50.720">
    <property type="entry name" value="NAD(P)-binding Rossmann-like Domain"/>
    <property type="match status" value="1"/>
</dbReference>
<dbReference type="InterPro" id="IPR020904">
    <property type="entry name" value="Sc_DH/Rdtase_CS"/>
</dbReference>
<dbReference type="PROSITE" id="PS00061">
    <property type="entry name" value="ADH_SHORT"/>
    <property type="match status" value="1"/>
</dbReference>
<dbReference type="Proteomes" id="UP000282837">
    <property type="component" value="Unassembled WGS sequence"/>
</dbReference>
<dbReference type="PANTHER" id="PTHR42760">
    <property type="entry name" value="SHORT-CHAIN DEHYDROGENASES/REDUCTASES FAMILY MEMBER"/>
    <property type="match status" value="1"/>
</dbReference>
<name>A0A3S2Y875_9SPHN</name>
<comment type="similarity">
    <text evidence="1">Belongs to the short-chain dehydrogenases/reductases (SDR) family.</text>
</comment>
<comment type="caution">
    <text evidence="2">The sequence shown here is derived from an EMBL/GenBank/DDBJ whole genome shotgun (WGS) entry which is preliminary data.</text>
</comment>
<dbReference type="GO" id="GO:0016616">
    <property type="term" value="F:oxidoreductase activity, acting on the CH-OH group of donors, NAD or NADP as acceptor"/>
    <property type="evidence" value="ECO:0007669"/>
    <property type="project" value="TreeGrafter"/>
</dbReference>
<dbReference type="FunFam" id="3.40.50.720:FF:000084">
    <property type="entry name" value="Short-chain dehydrogenase reductase"/>
    <property type="match status" value="1"/>
</dbReference>
<dbReference type="InterPro" id="IPR036291">
    <property type="entry name" value="NAD(P)-bd_dom_sf"/>
</dbReference>
<dbReference type="OrthoDB" id="5457012at2"/>
<protein>
    <submittedName>
        <fullName evidence="2">SDR family oxidoreductase</fullName>
    </submittedName>
</protein>
<dbReference type="AlphaFoldDB" id="A0A3S2Y875"/>
<dbReference type="InterPro" id="IPR002347">
    <property type="entry name" value="SDR_fam"/>
</dbReference>
<evidence type="ECO:0000313" key="2">
    <source>
        <dbReference type="EMBL" id="RVU05745.1"/>
    </source>
</evidence>
<dbReference type="PRINTS" id="PR00081">
    <property type="entry name" value="GDHRDH"/>
</dbReference>
<dbReference type="SUPFAM" id="SSF51735">
    <property type="entry name" value="NAD(P)-binding Rossmann-fold domains"/>
    <property type="match status" value="1"/>
</dbReference>
<proteinExistence type="inferred from homology"/>
<keyword evidence="3" id="KW-1185">Reference proteome</keyword>
<dbReference type="EMBL" id="SACO01000004">
    <property type="protein sequence ID" value="RVU05745.1"/>
    <property type="molecule type" value="Genomic_DNA"/>
</dbReference>
<organism evidence="2 3">
    <name type="scientific">Novosphingobium umbonatum</name>
    <dbReference type="NCBI Taxonomy" id="1908524"/>
    <lineage>
        <taxon>Bacteria</taxon>
        <taxon>Pseudomonadati</taxon>
        <taxon>Pseudomonadota</taxon>
        <taxon>Alphaproteobacteria</taxon>
        <taxon>Sphingomonadales</taxon>
        <taxon>Sphingomonadaceae</taxon>
        <taxon>Novosphingobium</taxon>
    </lineage>
</organism>
<sequence length="259" mass="26584">MGRLAGKIALVTGGASVPGLGSTTAQVFAREGAFVYITDRDLAGAEAVAEGIKAAGGQAKALAHDVTSEADWDRVMAAIDEGHGRLDVLVNNAGIAVLGMLDQCTLEAWLHQNNVNLNSVFLGTKRGAEMMRRKGDDGKARGGSIINISSVAGLIGVPGCSAYAASKGGVRLFSKVAAVEGAADGIRCNSVHPGMIATNIQGVALEDNAANYDATMALIPMGYMGAPEDVANLNLFLASDESRYITGTEMVVDGGMTAR</sequence>
<reference evidence="2 3" key="1">
    <citation type="submission" date="2019-01" db="EMBL/GenBank/DDBJ databases">
        <authorList>
            <person name="Chen W.-M."/>
        </authorList>
    </citation>
    <scope>NUCLEOTIDE SEQUENCE [LARGE SCALE GENOMIC DNA]</scope>
    <source>
        <strain evidence="2 3">FSY-9</strain>
    </source>
</reference>
<evidence type="ECO:0000313" key="3">
    <source>
        <dbReference type="Proteomes" id="UP000282837"/>
    </source>
</evidence>
<dbReference type="Pfam" id="PF13561">
    <property type="entry name" value="adh_short_C2"/>
    <property type="match status" value="1"/>
</dbReference>
<dbReference type="RefSeq" id="WP_127707680.1">
    <property type="nucleotide sequence ID" value="NZ_SACO01000004.1"/>
</dbReference>
<dbReference type="PRINTS" id="PR00080">
    <property type="entry name" value="SDRFAMILY"/>
</dbReference>